<feature type="region of interest" description="Disordered" evidence="1">
    <location>
        <begin position="219"/>
        <end position="260"/>
    </location>
</feature>
<reference evidence="2 3" key="1">
    <citation type="submission" date="2019-03" db="EMBL/GenBank/DDBJ databases">
        <title>Genomic Encyclopedia of Archaeal and Bacterial Type Strains, Phase II (KMG-II): from individual species to whole genera.</title>
        <authorList>
            <person name="Goeker M."/>
        </authorList>
    </citation>
    <scope>NUCLEOTIDE SEQUENCE [LARGE SCALE GENOMIC DNA]</scope>
    <source>
        <strain evidence="2 3">ATCC 25309</strain>
    </source>
</reference>
<comment type="caution">
    <text evidence="2">The sequence shown here is derived from an EMBL/GenBank/DDBJ whole genome shotgun (WGS) entry which is preliminary data.</text>
</comment>
<keyword evidence="3" id="KW-1185">Reference proteome</keyword>
<evidence type="ECO:0000313" key="3">
    <source>
        <dbReference type="Proteomes" id="UP000295662"/>
    </source>
</evidence>
<dbReference type="InterPro" id="IPR045584">
    <property type="entry name" value="Pilin-like"/>
</dbReference>
<dbReference type="AlphaFoldDB" id="A0A4R7S5K1"/>
<feature type="compositionally biased region" description="Gly residues" evidence="1">
    <location>
        <begin position="240"/>
        <end position="249"/>
    </location>
</feature>
<name>A0A4R7S5K1_9BACT</name>
<dbReference type="SUPFAM" id="SSF54523">
    <property type="entry name" value="Pili subunits"/>
    <property type="match status" value="1"/>
</dbReference>
<evidence type="ECO:0008006" key="4">
    <source>
        <dbReference type="Google" id="ProtNLM"/>
    </source>
</evidence>
<gene>
    <name evidence="2" type="ORF">EI77_01392</name>
</gene>
<sequence length="260" mass="28411">MEVVIALTILGMITGTLFSIIQGSVRAASQVEQLQRENDSINRFLDICRKAFTTLPSTATLTLTALDPNNPTSSGQELTISGSTHCFSFGINPISYEDTILGLRPDPNGATDANGLLLQYLSLSRDDLIPQSDSGMALRQETSGLSAPDEQGRYWMPLLPDVVQLKWRFYKEDDDTWLEEWDDSEWPALIEVQLVMKDRTTPIRMVYSVPTITIIAASTRSSSTSTSSANQSTQSNQNNRGGGNQAGGRGEQDGGGEEKK</sequence>
<evidence type="ECO:0000256" key="1">
    <source>
        <dbReference type="SAM" id="MobiDB-lite"/>
    </source>
</evidence>
<protein>
    <recommendedName>
        <fullName evidence="4">General secretion pathway protein J</fullName>
    </recommendedName>
</protein>
<feature type="compositionally biased region" description="Basic and acidic residues" evidence="1">
    <location>
        <begin position="250"/>
        <end position="260"/>
    </location>
</feature>
<dbReference type="EMBL" id="SOCA01000002">
    <property type="protein sequence ID" value="TDU72926.1"/>
    <property type="molecule type" value="Genomic_DNA"/>
</dbReference>
<accession>A0A4R7S5K1</accession>
<feature type="compositionally biased region" description="Low complexity" evidence="1">
    <location>
        <begin position="219"/>
        <end position="239"/>
    </location>
</feature>
<organism evidence="2 3">
    <name type="scientific">Prosthecobacter fusiformis</name>
    <dbReference type="NCBI Taxonomy" id="48464"/>
    <lineage>
        <taxon>Bacteria</taxon>
        <taxon>Pseudomonadati</taxon>
        <taxon>Verrucomicrobiota</taxon>
        <taxon>Verrucomicrobiia</taxon>
        <taxon>Verrucomicrobiales</taxon>
        <taxon>Verrucomicrobiaceae</taxon>
        <taxon>Prosthecobacter</taxon>
    </lineage>
</organism>
<evidence type="ECO:0000313" key="2">
    <source>
        <dbReference type="EMBL" id="TDU72926.1"/>
    </source>
</evidence>
<proteinExistence type="predicted"/>
<dbReference type="Proteomes" id="UP000295662">
    <property type="component" value="Unassembled WGS sequence"/>
</dbReference>